<feature type="region of interest" description="Disordered" evidence="1">
    <location>
        <begin position="438"/>
        <end position="498"/>
    </location>
</feature>
<feature type="compositionally biased region" description="Basic and acidic residues" evidence="1">
    <location>
        <begin position="37"/>
        <end position="47"/>
    </location>
</feature>
<feature type="region of interest" description="Disordered" evidence="1">
    <location>
        <begin position="1004"/>
        <end position="1042"/>
    </location>
</feature>
<feature type="compositionally biased region" description="Low complexity" evidence="1">
    <location>
        <begin position="1026"/>
        <end position="1038"/>
    </location>
</feature>
<feature type="region of interest" description="Disordered" evidence="1">
    <location>
        <begin position="646"/>
        <end position="711"/>
    </location>
</feature>
<evidence type="ECO:0000313" key="2">
    <source>
        <dbReference type="EMBL" id="ROT73599.1"/>
    </source>
</evidence>
<feature type="region of interest" description="Disordered" evidence="1">
    <location>
        <begin position="919"/>
        <end position="951"/>
    </location>
</feature>
<feature type="compositionally biased region" description="Basic and acidic residues" evidence="1">
    <location>
        <begin position="1"/>
        <end position="10"/>
    </location>
</feature>
<feature type="region of interest" description="Disordered" evidence="1">
    <location>
        <begin position="330"/>
        <end position="385"/>
    </location>
</feature>
<keyword evidence="3" id="KW-1185">Reference proteome</keyword>
<feature type="compositionally biased region" description="Polar residues" evidence="1">
    <location>
        <begin position="817"/>
        <end position="830"/>
    </location>
</feature>
<feature type="compositionally biased region" description="Low complexity" evidence="1">
    <location>
        <begin position="1004"/>
        <end position="1014"/>
    </location>
</feature>
<name>A0A3R7P2H5_PENVA</name>
<feature type="compositionally biased region" description="Polar residues" evidence="1">
    <location>
        <begin position="848"/>
        <end position="862"/>
    </location>
</feature>
<feature type="region of interest" description="Disordered" evidence="1">
    <location>
        <begin position="182"/>
        <end position="284"/>
    </location>
</feature>
<accession>A0A3R7P2H5</accession>
<feature type="compositionally biased region" description="Polar residues" evidence="1">
    <location>
        <begin position="968"/>
        <end position="981"/>
    </location>
</feature>
<feature type="compositionally biased region" description="Acidic residues" evidence="1">
    <location>
        <begin position="24"/>
        <end position="36"/>
    </location>
</feature>
<feature type="compositionally biased region" description="Low complexity" evidence="1">
    <location>
        <begin position="530"/>
        <end position="540"/>
    </location>
</feature>
<reference evidence="2 3" key="1">
    <citation type="submission" date="2018-04" db="EMBL/GenBank/DDBJ databases">
        <authorList>
            <person name="Zhang X."/>
            <person name="Yuan J."/>
            <person name="Li F."/>
            <person name="Xiang J."/>
        </authorList>
    </citation>
    <scope>NUCLEOTIDE SEQUENCE [LARGE SCALE GENOMIC DNA]</scope>
    <source>
        <tissue evidence="2">Muscle</tissue>
    </source>
</reference>
<protein>
    <submittedName>
        <fullName evidence="2">Uncharacterized protein</fullName>
    </submittedName>
</protein>
<reference evidence="2 3" key="2">
    <citation type="submission" date="2019-01" db="EMBL/GenBank/DDBJ databases">
        <title>The decoding of complex shrimp genome reveals the adaptation for benthos swimmer, frequently molting mechanism and breeding impact on genome.</title>
        <authorList>
            <person name="Sun Y."/>
            <person name="Gao Y."/>
            <person name="Yu Y."/>
        </authorList>
    </citation>
    <scope>NUCLEOTIDE SEQUENCE [LARGE SCALE GENOMIC DNA]</scope>
    <source>
        <tissue evidence="2">Muscle</tissue>
    </source>
</reference>
<feature type="region of interest" description="Disordered" evidence="1">
    <location>
        <begin position="514"/>
        <end position="553"/>
    </location>
</feature>
<dbReference type="OrthoDB" id="6372689at2759"/>
<dbReference type="EMBL" id="QCYY01002015">
    <property type="protein sequence ID" value="ROT73599.1"/>
    <property type="molecule type" value="Genomic_DNA"/>
</dbReference>
<gene>
    <name evidence="2" type="ORF">C7M84_007960</name>
</gene>
<dbReference type="Proteomes" id="UP000283509">
    <property type="component" value="Unassembled WGS sequence"/>
</dbReference>
<feature type="region of interest" description="Disordered" evidence="1">
    <location>
        <begin position="1"/>
        <end position="116"/>
    </location>
</feature>
<proteinExistence type="predicted"/>
<sequence>MGQGHTHLEDECTDSEEEKFYNSELEDSQSECEEDACDKRVTMEARARQATAARLRSVWNEAKKNSSDSASEYEEAEEDRGLQPPLAERSSPLGASHSDGNTSFRGPELTDAEDEQGCTEACRYQQAYFFGSNTSLDSSISQPSCASLDSRLAQISGSSNTYHSRALPRNFFLDLEREGRGCASASATPLTSPQSPSETRRRWDKSVWPEVEKGLRRNQSVPDIDPSRSEDRRHRVRGRSPSPKRYTFDEREKRQKIIDAVTRRLYPGSGPGFGRRNKKVSEKPQVLGERECRCRKKPGSDGDISASKNSVTTSSCELLIPKIPRKISLPTPVTPPAWRRSSLESPPGSFLPIPVRDHSQAERTSTSPQKESASTTLTRSSRITRREVKTVTTTVTKTLNTIERKIMTNVQQDMTKPDMQDQAVDCDLVDRDSCEKVSCESKGAQADMQVLETSEDQEENDDSQSPKKCVHPDPDLLTDVNENDSAEKEGRRKIPLTPALHQLRQALASLNDPERFSDDSLELGNLDADSPSPASRFSPRAPEEDEISLGDISKDSLEDSVNIDVESRKLHAAHDPTVVQEITACDIVSAMPGPRIPKLSKKHDSFIQSFFRSVSASDMKDSFELEEESLSLTDDNSETLCLSPSSAQTLASKPSVPVKPNSVTPPPSSSSSRNTRRWTRERAEKRFVESTSSEESDVDSRQRPRFRKRRVRRMSLPLPSVPTMDLCEDQDNSDCTDGAALKLSSHETVDSAVCASVKDINANKMLTRTQSKELLDRNRRYTSESVGECGVEDVSVDIASTERKQKLLQFKQKYKNESSQPSNQDSSVVESMSPEYYSPHLQDPVISVPSQAGSNQQFSESDSFSDRDVETQTLLKESARKLLRTVSKEGPLSEASQDAVAELLKASSKRLAKYALSMPEDGSEIGSASLSRCESVATQDEDYDTAKGEDSWLESSSEFQSALKKNGVSGSHSYTSNTTTPARELLNKDEKKQSLEGQGNLLDVVQSSSGGDVSPRAFAADGTDYSTTATTPLASSASEGFSTEGSWEDLDILDPHSKGDVNLSEKQYQVIAAEFTPRTARRLLYTIIECSESSRSESVPSEPDIIPSDWQETMSETEDYNMSACMSPEISEDLLSSSDDTMLDTVRRNVEDPQDSLSCISDDILGDSKAHTAEGYPAESFQELPWNAAGSLELLTSLPITPDCLDEEDNPWETDTKVPRLTTAVAVEFPWQKIDDVSHSSHPDDYLVPVMTSGLKAESSQDSDMEFDSLEQIQETYTDVQHPQCTSDIPQSYVLEGDNTEAASSVFNKSTSSAAEAQRLISPLTLQNPLMGPSETASTLTPKDKDVEASCQHLNLQTASESTEVAQSGLDPMVTDQSSEKEIKQAPPLTPQNSVMETQPLTVEEAMTPKALEVAMEEASYLQEVTDSTPKLVKEGSGQAATLNTPNVAVEREASEKAGILQTSQMSEVAIPTISQLAIGEVMSLQTMPHQALPLTVEEDRSVQVVPLTTPPLAIEKSGNVQLIPQSQHMALEENRREHEVIFHPVTSTLSVEESPPVTPLTPEIATGVLVTSHEFPVEGSSSDWTMTYQTAEVSSDQALPHKTPVIVMGKARSAQETAQINVDGTAHAQASIQQMSQMALEGVVVQTPTHQAETSSLDLEESHAVIPLLPQKTTTVRAVTHQTSHISEQGILQSPQVATETCPDQTKTLQAPQVAVETSIVPTGTHTAPQVAKETISGQTAIVQEPILALETSIDQTVIHQTPQMTVESGYGQSLRTPVEASNCQAVTSQVSRAVAKTLQTPQSAVETNFGEAVISPNMGINVRTVDMAKTEGKSVQELKYLDSHSVMEEAGSAQTMPQVAKERIDSAQAVNQTSEMVMEKTRTLAQQAAISHIGLEDRHAVIPLLPEEMSRMPVVIHKMPHVVNEEMSSAQAMASSVQAVTPQTLQMGESTSAQPAFVQTSQMITPETSRAQAVLQQAVTSDIDLKEMHFVKPLLPQDTDSLRAVMRQTSQVTEEGTSSAHAVIQQAVSSELDLEDSHTVLSLLPQDTITARTVVHQAAQKAKEGMASAQIMFVTPQMPLGEVSSTRAVTQQAASSKLHLDETHSVIPLVPQDTGNVRAVIHQTTHMTKEGNDSIQAVSAQATQMAMGEDGSAQVLALQTSQIATARADSAQAVTVQIPQIAAVGTSSVQPGTAHMTRMAMKETCSAQLVTHQTPQMTMGEAGSVQTVTAQTPQMAMDGTSGAQVTGQRTQAGVDRVSSAHAVTIHTPQLAMEGASSAQAVSQVALEEVGSAQAIRQAVSSQLGLLETDSVIPLLPQDADTFKAVICQTPQVATEGMDSTQTVIGQTPQMTLGGASSTQAVTVHQMAMGKAGSAQAVTIQAPQIAMEGILSAQAVTNDQIAQAMNVHTRQIPVREASSTQAENLHTPQMALREASSAETVTAQITQMAMGEASSAQALVLQTPQMVMGKTSSAQAVILETPKAVIQQAVSSQQSLEEIHFLSPLLPQDTNSVRTVIRQTPQTEKEGTSSAQTVIQQAVTSQLCLDETHALAKEGMGSTQTVIVQTPQMVIGEACSDQTVTLEAYQLATESVINTQTTPIRRLEIAKEESSSAQAVTVLTPQMSTIVTSSEQAVINQIPQMPMIPTSSEQAVIDQTHQMSMIPTSSEQVITDQKLQTTVIVPRSAGAVIQYAVTSRSDLDESQSVISLLPQDSNFRAVIHQTPQEGAIRHQAVTLQTPQMTKGKTSSDQTGSVRPVIGSVSQVAMDEETVGGVSSAHAMTVQTPQMALETGSAQAVSLETPQMTFGDCSDQAVTVQTPQMA</sequence>
<feature type="compositionally biased region" description="Polar residues" evidence="1">
    <location>
        <begin position="926"/>
        <end position="938"/>
    </location>
</feature>
<feature type="compositionally biased region" description="Basic and acidic residues" evidence="1">
    <location>
        <begin position="678"/>
        <end position="688"/>
    </location>
</feature>
<comment type="caution">
    <text evidence="2">The sequence shown here is derived from an EMBL/GenBank/DDBJ whole genome shotgun (WGS) entry which is preliminary data.</text>
</comment>
<feature type="compositionally biased region" description="Polar residues" evidence="1">
    <location>
        <begin position="362"/>
        <end position="371"/>
    </location>
</feature>
<organism evidence="2 3">
    <name type="scientific">Penaeus vannamei</name>
    <name type="common">Whiteleg shrimp</name>
    <name type="synonym">Litopenaeus vannamei</name>
    <dbReference type="NCBI Taxonomy" id="6689"/>
    <lineage>
        <taxon>Eukaryota</taxon>
        <taxon>Metazoa</taxon>
        <taxon>Ecdysozoa</taxon>
        <taxon>Arthropoda</taxon>
        <taxon>Crustacea</taxon>
        <taxon>Multicrustacea</taxon>
        <taxon>Malacostraca</taxon>
        <taxon>Eumalacostraca</taxon>
        <taxon>Eucarida</taxon>
        <taxon>Decapoda</taxon>
        <taxon>Dendrobranchiata</taxon>
        <taxon>Penaeoidea</taxon>
        <taxon>Penaeidae</taxon>
        <taxon>Penaeus</taxon>
    </lineage>
</organism>
<feature type="compositionally biased region" description="Basic and acidic residues" evidence="1">
    <location>
        <begin position="198"/>
        <end position="215"/>
    </location>
</feature>
<feature type="compositionally biased region" description="Low complexity" evidence="1">
    <location>
        <begin position="372"/>
        <end position="381"/>
    </location>
</feature>
<feature type="compositionally biased region" description="Basic and acidic residues" evidence="1">
    <location>
        <begin position="246"/>
        <end position="257"/>
    </location>
</feature>
<feature type="compositionally biased region" description="Acidic residues" evidence="1">
    <location>
        <begin position="453"/>
        <end position="462"/>
    </location>
</feature>
<feature type="region of interest" description="Disordered" evidence="1">
    <location>
        <begin position="964"/>
        <end position="985"/>
    </location>
</feature>
<evidence type="ECO:0000313" key="3">
    <source>
        <dbReference type="Proteomes" id="UP000283509"/>
    </source>
</evidence>
<feature type="region of interest" description="Disordered" evidence="1">
    <location>
        <begin position="812"/>
        <end position="869"/>
    </location>
</feature>
<feature type="compositionally biased region" description="Polar residues" evidence="1">
    <location>
        <begin position="185"/>
        <end position="197"/>
    </location>
</feature>
<feature type="compositionally biased region" description="Low complexity" evidence="1">
    <location>
        <begin position="652"/>
        <end position="662"/>
    </location>
</feature>
<evidence type="ECO:0000256" key="1">
    <source>
        <dbReference type="SAM" id="MobiDB-lite"/>
    </source>
</evidence>